<dbReference type="AlphaFoldDB" id="C0C4X8"/>
<dbReference type="SUPFAM" id="SSF49777">
    <property type="entry name" value="PEBP-like"/>
    <property type="match status" value="1"/>
</dbReference>
<dbReference type="NCBIfam" id="TIGR00481">
    <property type="entry name" value="YbhB/YbcL family Raf kinase inhibitor-like protein"/>
    <property type="match status" value="1"/>
</dbReference>
<proteinExistence type="predicted"/>
<dbReference type="PANTHER" id="PTHR30289:SF1">
    <property type="entry name" value="PEBP (PHOSPHATIDYLETHANOLAMINE-BINDING PROTEIN) FAMILY PROTEIN"/>
    <property type="match status" value="1"/>
</dbReference>
<dbReference type="PANTHER" id="PTHR30289">
    <property type="entry name" value="UNCHARACTERIZED PROTEIN YBCL-RELATED"/>
    <property type="match status" value="1"/>
</dbReference>
<evidence type="ECO:0000313" key="2">
    <source>
        <dbReference type="Proteomes" id="UP000004893"/>
    </source>
</evidence>
<keyword evidence="2" id="KW-1185">Reference proteome</keyword>
<organism evidence="1 2">
    <name type="scientific">[Clostridium] hylemonae DSM 15053</name>
    <dbReference type="NCBI Taxonomy" id="553973"/>
    <lineage>
        <taxon>Bacteria</taxon>
        <taxon>Bacillati</taxon>
        <taxon>Bacillota</taxon>
        <taxon>Clostridia</taxon>
        <taxon>Lachnospirales</taxon>
        <taxon>Lachnospiraceae</taxon>
    </lineage>
</organism>
<evidence type="ECO:0000313" key="1">
    <source>
        <dbReference type="EMBL" id="EEG72746.1"/>
    </source>
</evidence>
<dbReference type="Proteomes" id="UP000004893">
    <property type="component" value="Unassembled WGS sequence"/>
</dbReference>
<gene>
    <name evidence="1" type="ORF">CLOHYLEM_07145</name>
</gene>
<dbReference type="EMBL" id="ABYI02000036">
    <property type="protein sequence ID" value="EEG72746.1"/>
    <property type="molecule type" value="Genomic_DNA"/>
</dbReference>
<reference evidence="1" key="1">
    <citation type="submission" date="2009-02" db="EMBL/GenBank/DDBJ databases">
        <authorList>
            <person name="Fulton L."/>
            <person name="Clifton S."/>
            <person name="Fulton B."/>
            <person name="Xu J."/>
            <person name="Minx P."/>
            <person name="Pepin K.H."/>
            <person name="Johnson M."/>
            <person name="Bhonagiri V."/>
            <person name="Nash W.E."/>
            <person name="Mardis E.R."/>
            <person name="Wilson R.K."/>
        </authorList>
    </citation>
    <scope>NUCLEOTIDE SEQUENCE [LARGE SCALE GENOMIC DNA]</scope>
    <source>
        <strain evidence="1">DSM 15053</strain>
    </source>
</reference>
<dbReference type="InterPro" id="IPR008914">
    <property type="entry name" value="PEBP"/>
</dbReference>
<dbReference type="Gene3D" id="3.90.280.10">
    <property type="entry name" value="PEBP-like"/>
    <property type="match status" value="1"/>
</dbReference>
<reference evidence="1" key="2">
    <citation type="submission" date="2013-06" db="EMBL/GenBank/DDBJ databases">
        <title>Draft genome sequence of Clostridium hylemonae (DSM 15053).</title>
        <authorList>
            <person name="Sudarsanam P."/>
            <person name="Ley R."/>
            <person name="Guruge J."/>
            <person name="Turnbaugh P.J."/>
            <person name="Mahowald M."/>
            <person name="Liep D."/>
            <person name="Gordon J."/>
        </authorList>
    </citation>
    <scope>NUCLEOTIDE SEQUENCE</scope>
    <source>
        <strain evidence="1">DSM 15053</strain>
    </source>
</reference>
<dbReference type="InterPro" id="IPR036610">
    <property type="entry name" value="PEBP-like_sf"/>
</dbReference>
<dbReference type="Pfam" id="PF01161">
    <property type="entry name" value="PBP"/>
    <property type="match status" value="1"/>
</dbReference>
<dbReference type="STRING" id="553973.CLOHYLEM_07145"/>
<dbReference type="HOGENOM" id="CLU_083918_4_1_9"/>
<dbReference type="InterPro" id="IPR005247">
    <property type="entry name" value="YbhB_YbcL/LppC-like"/>
</dbReference>
<dbReference type="CDD" id="cd00865">
    <property type="entry name" value="PEBP_bact_arch"/>
    <property type="match status" value="1"/>
</dbReference>
<accession>C0C4X8</accession>
<comment type="caution">
    <text evidence="1">The sequence shown here is derived from an EMBL/GenBank/DDBJ whole genome shotgun (WGS) entry which is preliminary data.</text>
</comment>
<dbReference type="eggNOG" id="COG1881">
    <property type="taxonomic scope" value="Bacteria"/>
</dbReference>
<dbReference type="RefSeq" id="WP_006444500.1">
    <property type="nucleotide sequence ID" value="NZ_CP036524.1"/>
</dbReference>
<sequence length="168" mass="18821">MNVTSTGIIDNTIQDKFGGRGTQFNENGIPTCSLPIKIENAPKETVSFALVLEDKDAYPVTGGFVWVHWLAANITRRELKENESQKAQDFVQGNNSWTSIQGNQQSKALSCFYGGMTPPDRAHIYELHVFALDKLLELNNGFFLNELYSKMEGHILAQFTLKGSYDKV</sequence>
<protein>
    <submittedName>
        <fullName evidence="1">Raf-like protein</fullName>
    </submittedName>
</protein>
<name>C0C4X8_9FIRM</name>
<dbReference type="OrthoDB" id="9797506at2"/>